<organism evidence="2 3">
    <name type="scientific">Plakobranchus ocellatus</name>
    <dbReference type="NCBI Taxonomy" id="259542"/>
    <lineage>
        <taxon>Eukaryota</taxon>
        <taxon>Metazoa</taxon>
        <taxon>Spiralia</taxon>
        <taxon>Lophotrochozoa</taxon>
        <taxon>Mollusca</taxon>
        <taxon>Gastropoda</taxon>
        <taxon>Heterobranchia</taxon>
        <taxon>Euthyneura</taxon>
        <taxon>Panpulmonata</taxon>
        <taxon>Sacoglossa</taxon>
        <taxon>Placobranchoidea</taxon>
        <taxon>Plakobranchidae</taxon>
        <taxon>Plakobranchus</taxon>
    </lineage>
</organism>
<feature type="region of interest" description="Disordered" evidence="1">
    <location>
        <begin position="186"/>
        <end position="219"/>
    </location>
</feature>
<keyword evidence="3" id="KW-1185">Reference proteome</keyword>
<dbReference type="Proteomes" id="UP000735302">
    <property type="component" value="Unassembled WGS sequence"/>
</dbReference>
<evidence type="ECO:0000313" key="2">
    <source>
        <dbReference type="EMBL" id="GFO28814.1"/>
    </source>
</evidence>
<feature type="region of interest" description="Disordered" evidence="1">
    <location>
        <begin position="109"/>
        <end position="149"/>
    </location>
</feature>
<evidence type="ECO:0000313" key="3">
    <source>
        <dbReference type="Proteomes" id="UP000735302"/>
    </source>
</evidence>
<reference evidence="2 3" key="1">
    <citation type="journal article" date="2021" name="Elife">
        <title>Chloroplast acquisition without the gene transfer in kleptoplastic sea slugs, Plakobranchus ocellatus.</title>
        <authorList>
            <person name="Maeda T."/>
            <person name="Takahashi S."/>
            <person name="Yoshida T."/>
            <person name="Shimamura S."/>
            <person name="Takaki Y."/>
            <person name="Nagai Y."/>
            <person name="Toyoda A."/>
            <person name="Suzuki Y."/>
            <person name="Arimoto A."/>
            <person name="Ishii H."/>
            <person name="Satoh N."/>
            <person name="Nishiyama T."/>
            <person name="Hasebe M."/>
            <person name="Maruyama T."/>
            <person name="Minagawa J."/>
            <person name="Obokata J."/>
            <person name="Shigenobu S."/>
        </authorList>
    </citation>
    <scope>NUCLEOTIDE SEQUENCE [LARGE SCALE GENOMIC DNA]</scope>
</reference>
<dbReference type="AlphaFoldDB" id="A0AAV4CDK8"/>
<sequence>MANYLIMPHAKNNQDPTPGSPMLGLSVGPTLIFTFRRGLVAVDEAGIWLIRPEICRDISVAGSSLPPVPGSMVATKSEITSKELCIAELLTVHSATFLGHEMRRGKLEHLSNNDTNNSNSNNSSNSNNNNISSSSSSYNNNKNSSTTAPTAATVITTTTAAAAVTTTTKTTGATTSSTTTFTTVSVPLPSSPPAKQQHQHHRIQHRPGNFPLTATQERY</sequence>
<accession>A0AAV4CDK8</accession>
<gene>
    <name evidence="2" type="ORF">PoB_005531900</name>
</gene>
<comment type="caution">
    <text evidence="2">The sequence shown here is derived from an EMBL/GenBank/DDBJ whole genome shotgun (WGS) entry which is preliminary data.</text>
</comment>
<feature type="compositionally biased region" description="Low complexity" evidence="1">
    <location>
        <begin position="186"/>
        <end position="196"/>
    </location>
</feature>
<feature type="compositionally biased region" description="Low complexity" evidence="1">
    <location>
        <begin position="112"/>
        <end position="149"/>
    </location>
</feature>
<name>A0AAV4CDK8_9GAST</name>
<protein>
    <submittedName>
        <fullName evidence="2">Uncharacterized protein</fullName>
    </submittedName>
</protein>
<evidence type="ECO:0000256" key="1">
    <source>
        <dbReference type="SAM" id="MobiDB-lite"/>
    </source>
</evidence>
<proteinExistence type="predicted"/>
<dbReference type="EMBL" id="BLXT01006082">
    <property type="protein sequence ID" value="GFO28814.1"/>
    <property type="molecule type" value="Genomic_DNA"/>
</dbReference>